<dbReference type="InterPro" id="IPR015424">
    <property type="entry name" value="PyrdxlP-dep_Trfase"/>
</dbReference>
<gene>
    <name evidence="5" type="ORF">SAMN06273572_11311</name>
</gene>
<evidence type="ECO:0000256" key="1">
    <source>
        <dbReference type="ARBA" id="ARBA00037999"/>
    </source>
</evidence>
<accession>A0A2C9CYQ4</accession>
<dbReference type="Proteomes" id="UP000220034">
    <property type="component" value="Unassembled WGS sequence"/>
</dbReference>
<name>A0A2C9CYQ4_9RHOB</name>
<dbReference type="EMBL" id="OCTN01000013">
    <property type="protein sequence ID" value="SOH95599.1"/>
    <property type="molecule type" value="Genomic_DNA"/>
</dbReference>
<dbReference type="GO" id="GO:0000271">
    <property type="term" value="P:polysaccharide biosynthetic process"/>
    <property type="evidence" value="ECO:0007669"/>
    <property type="project" value="TreeGrafter"/>
</dbReference>
<dbReference type="PIRSF" id="PIRSF000390">
    <property type="entry name" value="PLP_StrS"/>
    <property type="match status" value="1"/>
</dbReference>
<evidence type="ECO:0000313" key="6">
    <source>
        <dbReference type="Proteomes" id="UP000220034"/>
    </source>
</evidence>
<dbReference type="InterPro" id="IPR015422">
    <property type="entry name" value="PyrdxlP-dep_Trfase_small"/>
</dbReference>
<dbReference type="RefSeq" id="WP_097932222.1">
    <property type="nucleotide sequence ID" value="NZ_OCTN01000013.1"/>
</dbReference>
<reference evidence="6" key="1">
    <citation type="submission" date="2017-09" db="EMBL/GenBank/DDBJ databases">
        <authorList>
            <person name="Varghese N."/>
            <person name="Submissions S."/>
        </authorList>
    </citation>
    <scope>NUCLEOTIDE SEQUENCE [LARGE SCALE GENOMIC DNA]</scope>
    <source>
        <strain evidence="6">C7</strain>
    </source>
</reference>
<keyword evidence="6" id="KW-1185">Reference proteome</keyword>
<dbReference type="Pfam" id="PF01041">
    <property type="entry name" value="DegT_DnrJ_EryC1"/>
    <property type="match status" value="1"/>
</dbReference>
<feature type="active site" description="Proton acceptor" evidence="2">
    <location>
        <position position="188"/>
    </location>
</feature>
<evidence type="ECO:0000256" key="3">
    <source>
        <dbReference type="PIRSR" id="PIRSR000390-2"/>
    </source>
</evidence>
<evidence type="ECO:0000313" key="5">
    <source>
        <dbReference type="EMBL" id="SOH95599.1"/>
    </source>
</evidence>
<evidence type="ECO:0000256" key="2">
    <source>
        <dbReference type="PIRSR" id="PIRSR000390-1"/>
    </source>
</evidence>
<evidence type="ECO:0000256" key="4">
    <source>
        <dbReference type="RuleBase" id="RU004508"/>
    </source>
</evidence>
<dbReference type="CDD" id="cd00616">
    <property type="entry name" value="AHBA_syn"/>
    <property type="match status" value="1"/>
</dbReference>
<dbReference type="InterPro" id="IPR015421">
    <property type="entry name" value="PyrdxlP-dep_Trfase_major"/>
</dbReference>
<organism evidence="5 6">
    <name type="scientific">Pontivivens marinum</name>
    <dbReference type="NCBI Taxonomy" id="1690039"/>
    <lineage>
        <taxon>Bacteria</taxon>
        <taxon>Pseudomonadati</taxon>
        <taxon>Pseudomonadota</taxon>
        <taxon>Alphaproteobacteria</taxon>
        <taxon>Rhodobacterales</taxon>
        <taxon>Paracoccaceae</taxon>
        <taxon>Pontivivens</taxon>
    </lineage>
</organism>
<dbReference type="Gene3D" id="3.90.1150.10">
    <property type="entry name" value="Aspartate Aminotransferase, domain 1"/>
    <property type="match status" value="1"/>
</dbReference>
<protein>
    <submittedName>
        <fullName evidence="5">Perosamine synthetase</fullName>
    </submittedName>
</protein>
<dbReference type="PANTHER" id="PTHR30244:SF34">
    <property type="entry name" value="DTDP-4-AMINO-4,6-DIDEOXYGALACTOSE TRANSAMINASE"/>
    <property type="match status" value="1"/>
</dbReference>
<keyword evidence="3 4" id="KW-0663">Pyridoxal phosphate</keyword>
<dbReference type="GO" id="GO:0008483">
    <property type="term" value="F:transaminase activity"/>
    <property type="evidence" value="ECO:0007669"/>
    <property type="project" value="TreeGrafter"/>
</dbReference>
<dbReference type="GO" id="GO:0030170">
    <property type="term" value="F:pyridoxal phosphate binding"/>
    <property type="evidence" value="ECO:0007669"/>
    <property type="project" value="TreeGrafter"/>
</dbReference>
<dbReference type="AlphaFoldDB" id="A0A2C9CYQ4"/>
<sequence>MPQLPSEMIPVAAPSITPREGELAQQAALTAWGPDHYAFNRQFEEMFAQYVGVSHAVSLPHATSALHLALAAAGVGPGDEVIVPDVTWIASVAPVNYVGAEPVFVDILPDTWCIDPEAVRAAITPRARAIIGVDLYGSMCDWPALRAIADAHNLVLIEDAAEALGSTLNGYQAGTFGDLAVFSFHGSKTMVTGEGGMLVTDDEALLARVQQLRDHGRPPGDRFFRNTEVAFKYKMSAVQAALGIAQCERLGPMIAHKREIFSWYAAELKGLKGITLNAEPPNVQNSFWMNTIVLDPALGMDKYRVQAELRARNVDSRPFFSQLSTLDAYSDQPRLRRFLPETPSGTVPATYGVNLPSGYNMTPDLVAQVAVAVREVVNLAS</sequence>
<dbReference type="InterPro" id="IPR000653">
    <property type="entry name" value="DegT/StrS_aminotransferase"/>
</dbReference>
<feature type="modified residue" description="N6-(pyridoxal phosphate)lysine" evidence="3">
    <location>
        <position position="188"/>
    </location>
</feature>
<dbReference type="PANTHER" id="PTHR30244">
    <property type="entry name" value="TRANSAMINASE"/>
    <property type="match status" value="1"/>
</dbReference>
<dbReference type="Gene3D" id="3.40.640.10">
    <property type="entry name" value="Type I PLP-dependent aspartate aminotransferase-like (Major domain)"/>
    <property type="match status" value="1"/>
</dbReference>
<proteinExistence type="inferred from homology"/>
<dbReference type="SUPFAM" id="SSF53383">
    <property type="entry name" value="PLP-dependent transferases"/>
    <property type="match status" value="1"/>
</dbReference>
<comment type="similarity">
    <text evidence="1 4">Belongs to the DegT/DnrJ/EryC1 family.</text>
</comment>
<dbReference type="OrthoDB" id="9768668at2"/>